<proteinExistence type="predicted"/>
<sequence length="127" mass="13421">MARRAGAPPVKSSGVGILTALATEPSSLRGGHGGRERAGGRRFQSNSERLRCGASRNLRATSHVMVGGRRRNGNEQPQPHPATGLVTRARGRRWRGPRRPFPHGRGPGNAYGRVTLPPTSSTDVGGG</sequence>
<gene>
    <name evidence="2" type="ORF">B296_00042067</name>
</gene>
<organism evidence="2 3">
    <name type="scientific">Ensete ventricosum</name>
    <name type="common">Abyssinian banana</name>
    <name type="synonym">Musa ensete</name>
    <dbReference type="NCBI Taxonomy" id="4639"/>
    <lineage>
        <taxon>Eukaryota</taxon>
        <taxon>Viridiplantae</taxon>
        <taxon>Streptophyta</taxon>
        <taxon>Embryophyta</taxon>
        <taxon>Tracheophyta</taxon>
        <taxon>Spermatophyta</taxon>
        <taxon>Magnoliopsida</taxon>
        <taxon>Liliopsida</taxon>
        <taxon>Zingiberales</taxon>
        <taxon>Musaceae</taxon>
        <taxon>Ensete</taxon>
    </lineage>
</organism>
<name>A0A426YGW4_ENSVE</name>
<evidence type="ECO:0000313" key="3">
    <source>
        <dbReference type="Proteomes" id="UP000287651"/>
    </source>
</evidence>
<dbReference type="EMBL" id="AMZH03012477">
    <property type="protein sequence ID" value="RRT50953.1"/>
    <property type="molecule type" value="Genomic_DNA"/>
</dbReference>
<evidence type="ECO:0000256" key="1">
    <source>
        <dbReference type="SAM" id="MobiDB-lite"/>
    </source>
</evidence>
<reference evidence="2 3" key="1">
    <citation type="journal article" date="2014" name="Agronomy (Basel)">
        <title>A Draft Genome Sequence for Ensete ventricosum, the Drought-Tolerant Tree Against Hunger.</title>
        <authorList>
            <person name="Harrison J."/>
            <person name="Moore K.A."/>
            <person name="Paszkiewicz K."/>
            <person name="Jones T."/>
            <person name="Grant M."/>
            <person name="Ambacheew D."/>
            <person name="Muzemil S."/>
            <person name="Studholme D.J."/>
        </authorList>
    </citation>
    <scope>NUCLEOTIDE SEQUENCE [LARGE SCALE GENOMIC DNA]</scope>
</reference>
<dbReference type="AlphaFoldDB" id="A0A426YGW4"/>
<comment type="caution">
    <text evidence="2">The sequence shown here is derived from an EMBL/GenBank/DDBJ whole genome shotgun (WGS) entry which is preliminary data.</text>
</comment>
<feature type="region of interest" description="Disordered" evidence="1">
    <location>
        <begin position="61"/>
        <end position="127"/>
    </location>
</feature>
<feature type="compositionally biased region" description="Basic residues" evidence="1">
    <location>
        <begin position="89"/>
        <end position="102"/>
    </location>
</feature>
<feature type="compositionally biased region" description="Polar residues" evidence="1">
    <location>
        <begin position="117"/>
        <end position="127"/>
    </location>
</feature>
<feature type="region of interest" description="Disordered" evidence="1">
    <location>
        <begin position="21"/>
        <end position="47"/>
    </location>
</feature>
<dbReference type="Proteomes" id="UP000287651">
    <property type="component" value="Unassembled WGS sequence"/>
</dbReference>
<evidence type="ECO:0000313" key="2">
    <source>
        <dbReference type="EMBL" id="RRT50953.1"/>
    </source>
</evidence>
<protein>
    <submittedName>
        <fullName evidence="2">Uncharacterized protein</fullName>
    </submittedName>
</protein>
<accession>A0A426YGW4</accession>